<dbReference type="EMBL" id="JAIQCV010000004">
    <property type="protein sequence ID" value="KAH1108947.1"/>
    <property type="molecule type" value="Genomic_DNA"/>
</dbReference>
<dbReference type="AlphaFoldDB" id="A0A9D3W5Z2"/>
<accession>A0A9D3W5Z2</accession>
<organism evidence="1 2">
    <name type="scientific">Gossypium stocksii</name>
    <dbReference type="NCBI Taxonomy" id="47602"/>
    <lineage>
        <taxon>Eukaryota</taxon>
        <taxon>Viridiplantae</taxon>
        <taxon>Streptophyta</taxon>
        <taxon>Embryophyta</taxon>
        <taxon>Tracheophyta</taxon>
        <taxon>Spermatophyta</taxon>
        <taxon>Magnoliopsida</taxon>
        <taxon>eudicotyledons</taxon>
        <taxon>Gunneridae</taxon>
        <taxon>Pentapetalae</taxon>
        <taxon>rosids</taxon>
        <taxon>malvids</taxon>
        <taxon>Malvales</taxon>
        <taxon>Malvaceae</taxon>
        <taxon>Malvoideae</taxon>
        <taxon>Gossypium</taxon>
    </lineage>
</organism>
<keyword evidence="2" id="KW-1185">Reference proteome</keyword>
<name>A0A9D3W5Z2_9ROSI</name>
<evidence type="ECO:0000313" key="1">
    <source>
        <dbReference type="EMBL" id="KAH1108947.1"/>
    </source>
</evidence>
<proteinExistence type="predicted"/>
<comment type="caution">
    <text evidence="1">The sequence shown here is derived from an EMBL/GenBank/DDBJ whole genome shotgun (WGS) entry which is preliminary data.</text>
</comment>
<dbReference type="Proteomes" id="UP000828251">
    <property type="component" value="Unassembled WGS sequence"/>
</dbReference>
<protein>
    <submittedName>
        <fullName evidence="1">Uncharacterized protein</fullName>
    </submittedName>
</protein>
<evidence type="ECO:0000313" key="2">
    <source>
        <dbReference type="Proteomes" id="UP000828251"/>
    </source>
</evidence>
<gene>
    <name evidence="1" type="ORF">J1N35_012715</name>
</gene>
<reference evidence="1 2" key="1">
    <citation type="journal article" date="2021" name="Plant Biotechnol. J.">
        <title>Multi-omics assisted identification of the key and species-specific regulatory components of drought-tolerant mechanisms in Gossypium stocksii.</title>
        <authorList>
            <person name="Yu D."/>
            <person name="Ke L."/>
            <person name="Zhang D."/>
            <person name="Wu Y."/>
            <person name="Sun Y."/>
            <person name="Mei J."/>
            <person name="Sun J."/>
            <person name="Sun Y."/>
        </authorList>
    </citation>
    <scope>NUCLEOTIDE SEQUENCE [LARGE SCALE GENOMIC DNA]</scope>
    <source>
        <strain evidence="2">cv. E1</strain>
        <tissue evidence="1">Leaf</tissue>
    </source>
</reference>
<sequence length="72" mass="8312">MGIYFMILELDFKIFFLLHRNWKVRIRHIASAHNEIVDFMAKHAATGFISIQVFSIPPQAMQGLIQKVILGV</sequence>